<dbReference type="AlphaFoldDB" id="A0A1H6CZG4"/>
<dbReference type="RefSeq" id="WP_160147086.1">
    <property type="nucleotide sequence ID" value="NZ_FNVO01000012.1"/>
</dbReference>
<protein>
    <submittedName>
        <fullName evidence="2">EF-hand domain pair</fullName>
    </submittedName>
</protein>
<name>A0A1H6CZG4_9ACTN</name>
<proteinExistence type="predicted"/>
<dbReference type="PROSITE" id="PS50222">
    <property type="entry name" value="EF_HAND_2"/>
    <property type="match status" value="2"/>
</dbReference>
<evidence type="ECO:0000259" key="1">
    <source>
        <dbReference type="PROSITE" id="PS50222"/>
    </source>
</evidence>
<dbReference type="PROSITE" id="PS00018">
    <property type="entry name" value="EF_HAND_1"/>
    <property type="match status" value="2"/>
</dbReference>
<dbReference type="SUPFAM" id="SSF47473">
    <property type="entry name" value="EF-hand"/>
    <property type="match status" value="1"/>
</dbReference>
<reference evidence="3" key="1">
    <citation type="submission" date="2016-10" db="EMBL/GenBank/DDBJ databases">
        <authorList>
            <person name="Varghese N."/>
            <person name="Submissions S."/>
        </authorList>
    </citation>
    <scope>NUCLEOTIDE SEQUENCE [LARGE SCALE GENOMIC DNA]</scope>
    <source>
        <strain evidence="3">DSM 43163</strain>
    </source>
</reference>
<dbReference type="Proteomes" id="UP000236723">
    <property type="component" value="Unassembled WGS sequence"/>
</dbReference>
<feature type="domain" description="EF-hand" evidence="1">
    <location>
        <begin position="1"/>
        <end position="35"/>
    </location>
</feature>
<dbReference type="EMBL" id="FNVO01000012">
    <property type="protein sequence ID" value="SEG78412.1"/>
    <property type="molecule type" value="Genomic_DNA"/>
</dbReference>
<dbReference type="CDD" id="cd00051">
    <property type="entry name" value="EFh"/>
    <property type="match status" value="1"/>
</dbReference>
<dbReference type="GO" id="GO:0005509">
    <property type="term" value="F:calcium ion binding"/>
    <property type="evidence" value="ECO:0007669"/>
    <property type="project" value="InterPro"/>
</dbReference>
<dbReference type="InterPro" id="IPR002048">
    <property type="entry name" value="EF_hand_dom"/>
</dbReference>
<dbReference type="InterPro" id="IPR011992">
    <property type="entry name" value="EF-hand-dom_pair"/>
</dbReference>
<dbReference type="InterPro" id="IPR018247">
    <property type="entry name" value="EF_Hand_1_Ca_BS"/>
</dbReference>
<dbReference type="Pfam" id="PF13499">
    <property type="entry name" value="EF-hand_7"/>
    <property type="match status" value="1"/>
</dbReference>
<keyword evidence="3" id="KW-1185">Reference proteome</keyword>
<dbReference type="OrthoDB" id="4563420at2"/>
<dbReference type="SMART" id="SM00054">
    <property type="entry name" value="EFh"/>
    <property type="match status" value="2"/>
</dbReference>
<organism evidence="2 3">
    <name type="scientific">Thermomonospora echinospora</name>
    <dbReference type="NCBI Taxonomy" id="1992"/>
    <lineage>
        <taxon>Bacteria</taxon>
        <taxon>Bacillati</taxon>
        <taxon>Actinomycetota</taxon>
        <taxon>Actinomycetes</taxon>
        <taxon>Streptosporangiales</taxon>
        <taxon>Thermomonosporaceae</taxon>
        <taxon>Thermomonospora</taxon>
    </lineage>
</organism>
<accession>A0A1H6CZG4</accession>
<feature type="domain" description="EF-hand" evidence="1">
    <location>
        <begin position="40"/>
        <end position="75"/>
    </location>
</feature>
<evidence type="ECO:0000313" key="3">
    <source>
        <dbReference type="Proteomes" id="UP000236723"/>
    </source>
</evidence>
<sequence>MSDQYEAVFARYDTDGDGQLTVDEVTAAIAGMFPETEVDDLSGIVAALFAEYDADHDGLLSVAEFVPLAENLPELGSAD</sequence>
<gene>
    <name evidence="2" type="ORF">SAMN04489712_11274</name>
</gene>
<evidence type="ECO:0000313" key="2">
    <source>
        <dbReference type="EMBL" id="SEG78412.1"/>
    </source>
</evidence>
<dbReference type="Gene3D" id="1.10.238.10">
    <property type="entry name" value="EF-hand"/>
    <property type="match status" value="2"/>
</dbReference>